<evidence type="ECO:0000256" key="1">
    <source>
        <dbReference type="ARBA" id="ARBA00010505"/>
    </source>
</evidence>
<comment type="caution">
    <text evidence="9">The sequence shown here is derived from an EMBL/GenBank/DDBJ whole genome shotgun (WGS) entry which is preliminary data.</text>
</comment>
<dbReference type="SUPFAM" id="SSF52833">
    <property type="entry name" value="Thioredoxin-like"/>
    <property type="match status" value="1"/>
</dbReference>
<evidence type="ECO:0000256" key="7">
    <source>
        <dbReference type="RuleBase" id="RU366011"/>
    </source>
</evidence>
<name>A0AAE0WK17_9PEZI</name>
<gene>
    <name evidence="9" type="ORF">LTR78_006994</name>
</gene>
<dbReference type="Gene3D" id="3.40.30.10">
    <property type="entry name" value="Glutaredoxin"/>
    <property type="match status" value="1"/>
</dbReference>
<dbReference type="GO" id="GO:0042744">
    <property type="term" value="P:hydrogen peroxide catabolic process"/>
    <property type="evidence" value="ECO:0007669"/>
    <property type="project" value="TreeGrafter"/>
</dbReference>
<dbReference type="GO" id="GO:0005739">
    <property type="term" value="C:mitochondrion"/>
    <property type="evidence" value="ECO:0007669"/>
    <property type="project" value="TreeGrafter"/>
</dbReference>
<dbReference type="GO" id="GO:0045454">
    <property type="term" value="P:cell redox homeostasis"/>
    <property type="evidence" value="ECO:0007669"/>
    <property type="project" value="TreeGrafter"/>
</dbReference>
<evidence type="ECO:0000256" key="5">
    <source>
        <dbReference type="ARBA" id="ARBA00023284"/>
    </source>
</evidence>
<dbReference type="PANTHER" id="PTHR10430">
    <property type="entry name" value="PEROXIREDOXIN"/>
    <property type="match status" value="1"/>
</dbReference>
<organism evidence="9 10">
    <name type="scientific">Recurvomyces mirabilis</name>
    <dbReference type="NCBI Taxonomy" id="574656"/>
    <lineage>
        <taxon>Eukaryota</taxon>
        <taxon>Fungi</taxon>
        <taxon>Dikarya</taxon>
        <taxon>Ascomycota</taxon>
        <taxon>Pezizomycotina</taxon>
        <taxon>Dothideomycetes</taxon>
        <taxon>Dothideomycetidae</taxon>
        <taxon>Mycosphaerellales</taxon>
        <taxon>Teratosphaeriaceae</taxon>
        <taxon>Recurvomyces</taxon>
    </lineage>
</organism>
<keyword evidence="5 7" id="KW-0676">Redox-active center</keyword>
<dbReference type="Pfam" id="PF08534">
    <property type="entry name" value="Redoxin"/>
    <property type="match status" value="1"/>
</dbReference>
<dbReference type="PROSITE" id="PS51352">
    <property type="entry name" value="THIOREDOXIN_2"/>
    <property type="match status" value="1"/>
</dbReference>
<keyword evidence="2 7" id="KW-0575">Peroxidase</keyword>
<dbReference type="GO" id="GO:0034599">
    <property type="term" value="P:cellular response to oxidative stress"/>
    <property type="evidence" value="ECO:0007669"/>
    <property type="project" value="InterPro"/>
</dbReference>
<dbReference type="InterPro" id="IPR036249">
    <property type="entry name" value="Thioredoxin-like_sf"/>
</dbReference>
<dbReference type="CDD" id="cd03013">
    <property type="entry name" value="PRX5_like"/>
    <property type="match status" value="1"/>
</dbReference>
<comment type="similarity">
    <text evidence="1 7">Belongs to the peroxiredoxin family. Prx5 subfamily.</text>
</comment>
<keyword evidence="3 7" id="KW-0049">Antioxidant</keyword>
<dbReference type="GO" id="GO:0008379">
    <property type="term" value="F:thioredoxin peroxidase activity"/>
    <property type="evidence" value="ECO:0007669"/>
    <property type="project" value="InterPro"/>
</dbReference>
<sequence>MSAVTAGEQFPGGVKFEWAPITSPDPSVCGIPQTYDASEEFKNKKVVLVSVPGAFTPGCHANHVPPYMKDFSKLQEKGVDLVVVIGFNDAFVMNGWGKVNGAGPDSKILFMSDTKSHFAKSMGWMAGVGERNARFAMIIEKSGIVTYAEKEDSIGGVSVSGADVVLSKL</sequence>
<dbReference type="EMBL" id="JAUTXT010000027">
    <property type="protein sequence ID" value="KAK3673154.1"/>
    <property type="molecule type" value="Genomic_DNA"/>
</dbReference>
<feature type="active site" description="Cysteine sulfenic acid (-SOH) intermediate" evidence="6">
    <location>
        <position position="59"/>
    </location>
</feature>
<evidence type="ECO:0000256" key="4">
    <source>
        <dbReference type="ARBA" id="ARBA00023002"/>
    </source>
</evidence>
<dbReference type="PANTHER" id="PTHR10430:SF16">
    <property type="entry name" value="PEROXIREDOXIN-5, MITOCHONDRIAL"/>
    <property type="match status" value="1"/>
</dbReference>
<dbReference type="InterPro" id="IPR013740">
    <property type="entry name" value="Redoxin"/>
</dbReference>
<evidence type="ECO:0000313" key="10">
    <source>
        <dbReference type="Proteomes" id="UP001274830"/>
    </source>
</evidence>
<dbReference type="InterPro" id="IPR037944">
    <property type="entry name" value="PRX5-like"/>
</dbReference>
<evidence type="ECO:0000256" key="6">
    <source>
        <dbReference type="PIRSR" id="PIRSR637944-1"/>
    </source>
</evidence>
<dbReference type="AlphaFoldDB" id="A0AAE0WK17"/>
<proteinExistence type="inferred from homology"/>
<evidence type="ECO:0000256" key="3">
    <source>
        <dbReference type="ARBA" id="ARBA00022862"/>
    </source>
</evidence>
<feature type="domain" description="Thioredoxin" evidence="8">
    <location>
        <begin position="19"/>
        <end position="169"/>
    </location>
</feature>
<accession>A0AAE0WK17</accession>
<comment type="function">
    <text evidence="7">Thiol-specific peroxidase that catalyzes the reduction of hydrogen peroxide and organic hydroperoxides to water and alcohols, respectively. Plays a role in cell protection against oxidative stress by detoxifying peroxides.</text>
</comment>
<dbReference type="InterPro" id="IPR013766">
    <property type="entry name" value="Thioredoxin_domain"/>
</dbReference>
<evidence type="ECO:0000313" key="9">
    <source>
        <dbReference type="EMBL" id="KAK3673154.1"/>
    </source>
</evidence>
<dbReference type="GO" id="GO:0005777">
    <property type="term" value="C:peroxisome"/>
    <property type="evidence" value="ECO:0007669"/>
    <property type="project" value="TreeGrafter"/>
</dbReference>
<keyword evidence="4 7" id="KW-0560">Oxidoreductase</keyword>
<protein>
    <recommendedName>
        <fullName evidence="8">Thioredoxin domain-containing protein</fullName>
    </recommendedName>
</protein>
<keyword evidence="10" id="KW-1185">Reference proteome</keyword>
<dbReference type="Proteomes" id="UP001274830">
    <property type="component" value="Unassembled WGS sequence"/>
</dbReference>
<evidence type="ECO:0000259" key="8">
    <source>
        <dbReference type="PROSITE" id="PS51352"/>
    </source>
</evidence>
<evidence type="ECO:0000256" key="2">
    <source>
        <dbReference type="ARBA" id="ARBA00022559"/>
    </source>
</evidence>
<reference evidence="9" key="1">
    <citation type="submission" date="2023-07" db="EMBL/GenBank/DDBJ databases">
        <title>Black Yeasts Isolated from many extreme environments.</title>
        <authorList>
            <person name="Coleine C."/>
            <person name="Stajich J.E."/>
            <person name="Selbmann L."/>
        </authorList>
    </citation>
    <scope>NUCLEOTIDE SEQUENCE</scope>
    <source>
        <strain evidence="9">CCFEE 5485</strain>
    </source>
</reference>